<evidence type="ECO:0000256" key="2">
    <source>
        <dbReference type="ARBA" id="ARBA00022771"/>
    </source>
</evidence>
<dbReference type="Proteomes" id="UP000095287">
    <property type="component" value="Unplaced"/>
</dbReference>
<dbReference type="Gene3D" id="3.30.50.10">
    <property type="entry name" value="Erythroid Transcription Factor GATA-1, subunit A"/>
    <property type="match status" value="1"/>
</dbReference>
<dbReference type="SUPFAM" id="SSF57716">
    <property type="entry name" value="Glucocorticoid receptor-like (DNA-binding domain)"/>
    <property type="match status" value="1"/>
</dbReference>
<dbReference type="GO" id="GO:0043565">
    <property type="term" value="F:sequence-specific DNA binding"/>
    <property type="evidence" value="ECO:0007669"/>
    <property type="project" value="InterPro"/>
</dbReference>
<evidence type="ECO:0000256" key="6">
    <source>
        <dbReference type="ARBA" id="ARBA00023163"/>
    </source>
</evidence>
<evidence type="ECO:0000256" key="1">
    <source>
        <dbReference type="ARBA" id="ARBA00022723"/>
    </source>
</evidence>
<keyword evidence="10" id="KW-1185">Reference proteome</keyword>
<evidence type="ECO:0000256" key="7">
    <source>
        <dbReference type="ARBA" id="ARBA00023170"/>
    </source>
</evidence>
<dbReference type="InterPro" id="IPR013088">
    <property type="entry name" value="Znf_NHR/GATA"/>
</dbReference>
<dbReference type="SMART" id="SM00399">
    <property type="entry name" value="ZnF_C4"/>
    <property type="match status" value="1"/>
</dbReference>
<dbReference type="InterPro" id="IPR035500">
    <property type="entry name" value="NHR-like_dom_sf"/>
</dbReference>
<dbReference type="GO" id="GO:0008270">
    <property type="term" value="F:zinc ion binding"/>
    <property type="evidence" value="ECO:0007669"/>
    <property type="project" value="UniProtKB-KW"/>
</dbReference>
<dbReference type="GO" id="GO:0003700">
    <property type="term" value="F:DNA-binding transcription factor activity"/>
    <property type="evidence" value="ECO:0007669"/>
    <property type="project" value="InterPro"/>
</dbReference>
<keyword evidence="6" id="KW-0804">Transcription</keyword>
<dbReference type="PROSITE" id="PS51030">
    <property type="entry name" value="NUCLEAR_REC_DBD_2"/>
    <property type="match status" value="1"/>
</dbReference>
<protein>
    <submittedName>
        <fullName evidence="11">Nuclear receptor domain-containing protein</fullName>
    </submittedName>
</protein>
<sequence length="422" mass="48014">MSLNKARDPSTSSCSVVEGKAATWINATVFLSTLSCEEGNLSRSMAPSENVDVRMTQRSICGVCAKDVVVLYIYGTVACRACAAFFARSVKEAKEYKCKNSALACGPDSVRGISAVHACKKCRFERCLEVGMKLEYMKPSKRPLEEVPKLIPRARNDQLPLLSSTLKAIDCVNRHRFHTDSSTPFGTSKKPGRYLTGPEYRKSFLENAAVFRHMFDYLPILSDLDSRTKDCMFKNSLSLYSVLMHSLNNAYHLLNGGDTNTFYVFPNKYVYLDDYKLAEYFATYHPDIPERQRMESLLMVGRISKKVMVLQRNALSFAARDHFMTDEDFAAFILLIVIHTNNSSSESPEWKRAIARLTGIWKELDIHYRLTNREASLWGNLFFFLSNLQSVSSEYVELMRIHDLSVGNNMYFRVLNDEKSGH</sequence>
<proteinExistence type="predicted"/>
<dbReference type="AlphaFoldDB" id="A0A1I7Z4D5"/>
<evidence type="ECO:0000256" key="4">
    <source>
        <dbReference type="ARBA" id="ARBA00023015"/>
    </source>
</evidence>
<keyword evidence="4" id="KW-0805">Transcription regulation</keyword>
<keyword evidence="2" id="KW-0863">Zinc-finger</keyword>
<feature type="domain" description="Nuclear receptor" evidence="9">
    <location>
        <begin position="58"/>
        <end position="139"/>
    </location>
</feature>
<keyword evidence="1" id="KW-0479">Metal-binding</keyword>
<dbReference type="PANTHER" id="PTHR46011:SF6">
    <property type="entry name" value="HIGH ZINC ACTIVATED NUCLEAR RECEPTOR PROTEIN"/>
    <property type="match status" value="1"/>
</dbReference>
<keyword evidence="7" id="KW-0675">Receptor</keyword>
<dbReference type="SUPFAM" id="SSF48508">
    <property type="entry name" value="Nuclear receptor ligand-binding domain"/>
    <property type="match status" value="1"/>
</dbReference>
<evidence type="ECO:0000256" key="3">
    <source>
        <dbReference type="ARBA" id="ARBA00022833"/>
    </source>
</evidence>
<dbReference type="WBParaSite" id="L893_g22479.t1">
    <property type="protein sequence ID" value="L893_g22479.t1"/>
    <property type="gene ID" value="L893_g22479"/>
</dbReference>
<evidence type="ECO:0000256" key="8">
    <source>
        <dbReference type="ARBA" id="ARBA00023242"/>
    </source>
</evidence>
<keyword evidence="3" id="KW-0862">Zinc</keyword>
<reference evidence="11" key="1">
    <citation type="submission" date="2016-11" db="UniProtKB">
        <authorList>
            <consortium name="WormBaseParasite"/>
        </authorList>
    </citation>
    <scope>IDENTIFICATION</scope>
</reference>
<evidence type="ECO:0000313" key="10">
    <source>
        <dbReference type="Proteomes" id="UP000095287"/>
    </source>
</evidence>
<organism evidence="10 11">
    <name type="scientific">Steinernema glaseri</name>
    <dbReference type="NCBI Taxonomy" id="37863"/>
    <lineage>
        <taxon>Eukaryota</taxon>
        <taxon>Metazoa</taxon>
        <taxon>Ecdysozoa</taxon>
        <taxon>Nematoda</taxon>
        <taxon>Chromadorea</taxon>
        <taxon>Rhabditida</taxon>
        <taxon>Tylenchina</taxon>
        <taxon>Panagrolaimomorpha</taxon>
        <taxon>Strongyloidoidea</taxon>
        <taxon>Steinernematidae</taxon>
        <taxon>Steinernema</taxon>
    </lineage>
</organism>
<evidence type="ECO:0000313" key="11">
    <source>
        <dbReference type="WBParaSite" id="L893_g22479.t1"/>
    </source>
</evidence>
<accession>A0A1I7Z4D5</accession>
<evidence type="ECO:0000256" key="5">
    <source>
        <dbReference type="ARBA" id="ARBA00023125"/>
    </source>
</evidence>
<keyword evidence="5" id="KW-0238">DNA-binding</keyword>
<dbReference type="PANTHER" id="PTHR46011">
    <property type="entry name" value="NUCLEAR HORMONE RECEPTOR FAMILY MEMBER NHR-86-RELATED"/>
    <property type="match status" value="1"/>
</dbReference>
<keyword evidence="8" id="KW-0539">Nucleus</keyword>
<dbReference type="GO" id="GO:0005634">
    <property type="term" value="C:nucleus"/>
    <property type="evidence" value="ECO:0007669"/>
    <property type="project" value="TreeGrafter"/>
</dbReference>
<evidence type="ECO:0000259" key="9">
    <source>
        <dbReference type="PROSITE" id="PS51030"/>
    </source>
</evidence>
<dbReference type="Pfam" id="PF00105">
    <property type="entry name" value="zf-C4"/>
    <property type="match status" value="1"/>
</dbReference>
<dbReference type="InterPro" id="IPR001628">
    <property type="entry name" value="Znf_hrmn_rcpt"/>
</dbReference>
<name>A0A1I7Z4D5_9BILA</name>